<evidence type="ECO:0000259" key="1">
    <source>
        <dbReference type="PROSITE" id="PS50035"/>
    </source>
</evidence>
<reference evidence="2 3" key="1">
    <citation type="journal article" date="2016" name="Nat. Commun.">
        <title>Thousands of microbial genomes shed light on interconnected biogeochemical processes in an aquifer system.</title>
        <authorList>
            <person name="Anantharaman K."/>
            <person name="Brown C.T."/>
            <person name="Hug L.A."/>
            <person name="Sharon I."/>
            <person name="Castelle C.J."/>
            <person name="Probst A.J."/>
            <person name="Thomas B.C."/>
            <person name="Singh A."/>
            <person name="Wilkins M.J."/>
            <person name="Karaoz U."/>
            <person name="Brodie E.L."/>
            <person name="Williams K.H."/>
            <person name="Hubbard S.S."/>
            <person name="Banfield J.F."/>
        </authorList>
    </citation>
    <scope>NUCLEOTIDE SEQUENCE [LARGE SCALE GENOMIC DNA]</scope>
</reference>
<dbReference type="PANTHER" id="PTHR21248">
    <property type="entry name" value="CARDIOLIPIN SYNTHASE"/>
    <property type="match status" value="1"/>
</dbReference>
<dbReference type="PANTHER" id="PTHR21248:SF23">
    <property type="entry name" value="CARDIOLIPIN SYNTHASE B"/>
    <property type="match status" value="1"/>
</dbReference>
<dbReference type="CDD" id="cd09159">
    <property type="entry name" value="PLDc_ybhO_like_2"/>
    <property type="match status" value="1"/>
</dbReference>
<dbReference type="STRING" id="1817756.A2140_05305"/>
<evidence type="ECO:0000313" key="2">
    <source>
        <dbReference type="EMBL" id="OGI37818.1"/>
    </source>
</evidence>
<name>A0A1F6SY17_9PROT</name>
<dbReference type="Proteomes" id="UP000178379">
    <property type="component" value="Unassembled WGS sequence"/>
</dbReference>
<sequence>MTDWQGFHYRWREGNRFGLLVDGDRFFPAMLAAIGEAREEICLGMYLFESGSVADRFIDALAGAARRGVAVHAMLDAYGALALKQHDRDRLSGSGIELVFYNPLRLTRWLANLVRDHRKLLIIDQGIVFTGGAGITDDFDPRQSTRRWHELMLRIEGPVVADWRELFARFWDSHTSSALPAARAAPAPLPGGMAGRVVQSRWPRLTEIPRSLLKRINSAERRVWFMTAYFVPSWKLKHALRRADRRGVDVRLLVPGPVTDHPGVRHAGRRFYSRLLAHGVRIFEYQPRFLHAKCVLIDDWATLGSSNHDRWNMRWNLEANQEIEDSRLAAEVQELFETDFAQSVECLYADWRARPWWERWREHFWGMVDHLLMRLGRRG</sequence>
<dbReference type="CDD" id="cd09110">
    <property type="entry name" value="PLDc_CLS_1"/>
    <property type="match status" value="1"/>
</dbReference>
<dbReference type="GO" id="GO:0008808">
    <property type="term" value="F:cardiolipin synthase activity"/>
    <property type="evidence" value="ECO:0007669"/>
    <property type="project" value="TreeGrafter"/>
</dbReference>
<organism evidence="2 3">
    <name type="scientific">Candidatus Muproteobacteria bacterium RBG_16_62_13</name>
    <dbReference type="NCBI Taxonomy" id="1817756"/>
    <lineage>
        <taxon>Bacteria</taxon>
        <taxon>Pseudomonadati</taxon>
        <taxon>Pseudomonadota</taxon>
        <taxon>Candidatus Muproteobacteria</taxon>
    </lineage>
</organism>
<dbReference type="Pfam" id="PF13091">
    <property type="entry name" value="PLDc_2"/>
    <property type="match status" value="2"/>
</dbReference>
<dbReference type="InterPro" id="IPR001736">
    <property type="entry name" value="PLipase_D/transphosphatidylase"/>
</dbReference>
<accession>A0A1F6SY17</accession>
<dbReference type="GO" id="GO:0032049">
    <property type="term" value="P:cardiolipin biosynthetic process"/>
    <property type="evidence" value="ECO:0007669"/>
    <property type="project" value="UniProtKB-ARBA"/>
</dbReference>
<gene>
    <name evidence="2" type="ORF">A2140_05305</name>
</gene>
<dbReference type="SUPFAM" id="SSF56024">
    <property type="entry name" value="Phospholipase D/nuclease"/>
    <property type="match status" value="2"/>
</dbReference>
<dbReference type="InterPro" id="IPR025202">
    <property type="entry name" value="PLD-like_dom"/>
</dbReference>
<dbReference type="Gene3D" id="3.30.870.10">
    <property type="entry name" value="Endonuclease Chain A"/>
    <property type="match status" value="2"/>
</dbReference>
<dbReference type="PROSITE" id="PS50035">
    <property type="entry name" value="PLD"/>
    <property type="match status" value="1"/>
</dbReference>
<dbReference type="EMBL" id="MFSQ01000138">
    <property type="protein sequence ID" value="OGI37818.1"/>
    <property type="molecule type" value="Genomic_DNA"/>
</dbReference>
<proteinExistence type="predicted"/>
<evidence type="ECO:0000313" key="3">
    <source>
        <dbReference type="Proteomes" id="UP000178379"/>
    </source>
</evidence>
<dbReference type="AlphaFoldDB" id="A0A1F6SY17"/>
<comment type="caution">
    <text evidence="2">The sequence shown here is derived from an EMBL/GenBank/DDBJ whole genome shotgun (WGS) entry which is preliminary data.</text>
</comment>
<feature type="domain" description="PLD phosphodiesterase" evidence="1">
    <location>
        <begin position="112"/>
        <end position="139"/>
    </location>
</feature>
<dbReference type="GO" id="GO:0016020">
    <property type="term" value="C:membrane"/>
    <property type="evidence" value="ECO:0007669"/>
    <property type="project" value="TreeGrafter"/>
</dbReference>
<protein>
    <submittedName>
        <fullName evidence="2">Cardiolipin synthase B</fullName>
    </submittedName>
</protein>
<dbReference type="SMART" id="SM00155">
    <property type="entry name" value="PLDc"/>
    <property type="match status" value="2"/>
</dbReference>